<dbReference type="EMBL" id="QMIE01000001">
    <property type="protein sequence ID" value="TVM19905.1"/>
    <property type="molecule type" value="Genomic_DNA"/>
</dbReference>
<dbReference type="PANTHER" id="PTHR33525:SF3">
    <property type="entry name" value="RIBONUCLEASE Y"/>
    <property type="match status" value="1"/>
</dbReference>
<name>A0A7M3MJF5_9BACT</name>
<dbReference type="SUPFAM" id="SSF109604">
    <property type="entry name" value="HD-domain/PDEase-like"/>
    <property type="match status" value="1"/>
</dbReference>
<gene>
    <name evidence="2" type="ORF">DPQ33_01370</name>
</gene>
<dbReference type="Proteomes" id="UP000448292">
    <property type="component" value="Unassembled WGS sequence"/>
</dbReference>
<dbReference type="PANTHER" id="PTHR33525">
    <property type="match status" value="1"/>
</dbReference>
<feature type="domain" description="HDOD" evidence="1">
    <location>
        <begin position="19"/>
        <end position="208"/>
    </location>
</feature>
<evidence type="ECO:0000313" key="3">
    <source>
        <dbReference type="Proteomes" id="UP000448292"/>
    </source>
</evidence>
<sequence length="279" mass="30742">MTDDLHIERKDRILQVSDLPTLPTALEEVSRLVEDPSSSTDQIAKVIAYDQVLSAKILKMVNSPIYGFPGRIGSISHALVLLGFNVIKGVIVSTSVFDTMNKSMAGLWEHSVGCALACAEVAKTARLKDPEEYSVCGLLHDLGKVVAAVQLPDLKTEIDRRVAEDDLTYREAEQLVLGFDHERINAWLADHWHLPLMIREGMSRHHTPLRAQHFPAAACVVHVGDFLVRLFEYGSGGDDNVPELEPKALRLLKIGGAELERTMDALSEKLIDVASVSFA</sequence>
<keyword evidence="3" id="KW-1185">Reference proteome</keyword>
<dbReference type="PROSITE" id="PS51833">
    <property type="entry name" value="HDOD"/>
    <property type="match status" value="1"/>
</dbReference>
<dbReference type="AlphaFoldDB" id="A0A7M3MJF5"/>
<organism evidence="2 3">
    <name type="scientific">Oceanidesulfovibrio indonesiensis</name>
    <dbReference type="NCBI Taxonomy" id="54767"/>
    <lineage>
        <taxon>Bacteria</taxon>
        <taxon>Pseudomonadati</taxon>
        <taxon>Thermodesulfobacteriota</taxon>
        <taxon>Desulfovibrionia</taxon>
        <taxon>Desulfovibrionales</taxon>
        <taxon>Desulfovibrionaceae</taxon>
        <taxon>Oceanidesulfovibrio</taxon>
    </lineage>
</organism>
<dbReference type="InterPro" id="IPR052340">
    <property type="entry name" value="RNase_Y/CdgJ"/>
</dbReference>
<protein>
    <submittedName>
        <fullName evidence="2">HDOD domain-containing protein</fullName>
    </submittedName>
</protein>
<dbReference type="Gene3D" id="1.10.3210.10">
    <property type="entry name" value="Hypothetical protein af1432"/>
    <property type="match status" value="1"/>
</dbReference>
<evidence type="ECO:0000259" key="1">
    <source>
        <dbReference type="PROSITE" id="PS51833"/>
    </source>
</evidence>
<accession>A0A7M3MJF5</accession>
<dbReference type="RefSeq" id="WP_144301366.1">
    <property type="nucleotide sequence ID" value="NZ_QMIE01000001.1"/>
</dbReference>
<dbReference type="Pfam" id="PF08668">
    <property type="entry name" value="HDOD"/>
    <property type="match status" value="1"/>
</dbReference>
<dbReference type="InterPro" id="IPR013976">
    <property type="entry name" value="HDOD"/>
</dbReference>
<proteinExistence type="predicted"/>
<comment type="caution">
    <text evidence="2">The sequence shown here is derived from an EMBL/GenBank/DDBJ whole genome shotgun (WGS) entry which is preliminary data.</text>
</comment>
<evidence type="ECO:0000313" key="2">
    <source>
        <dbReference type="EMBL" id="TVM19905.1"/>
    </source>
</evidence>
<reference evidence="2 3" key="1">
    <citation type="submission" date="2018-06" db="EMBL/GenBank/DDBJ databases">
        <title>Complete genome of Desulfovibrio indonesiensis P37SLT.</title>
        <authorList>
            <person name="Crispim J.S."/>
            <person name="Vidigal P.M.P."/>
            <person name="Silva L.C.F."/>
            <person name="Laguardia C.N."/>
            <person name="Araujo L.C."/>
            <person name="Dias R.S."/>
            <person name="Sousa M.P."/>
            <person name="Paula S.O."/>
            <person name="Silva C."/>
        </authorList>
    </citation>
    <scope>NUCLEOTIDE SEQUENCE [LARGE SCALE GENOMIC DNA]</scope>
    <source>
        <strain evidence="2 3">P37SLT</strain>
    </source>
</reference>
<dbReference type="OrthoDB" id="9803649at2"/>